<evidence type="ECO:0000313" key="2">
    <source>
        <dbReference type="WBParaSite" id="PS1159_v2.g5738.t1"/>
    </source>
</evidence>
<sequence>MAGSFSHLFIILLLALLIRAVASVPDKNGKHVTPRRRYLPRFGRSVESSIPKPLTIRRCDCDETDECVEEAYKKIAQCKAACQNELIYFGANTEKYLSCFEENVLEANVINECLDENAYGYCSLNGTMHELELELLHASDSSLNDTENNSTVAAAFNESTTAEPIEDADKVYNLIKKANLISLHFVKFETCVVNCLKNHVNTCLKDKECWIKIPKYSTMEDVLFICTKFESLAQYQSQQACQCLAKKQKVTKLIPVCPLLGFTF</sequence>
<name>A0AC35GJ49_9BILA</name>
<protein>
    <submittedName>
        <fullName evidence="2">Uncharacterized protein</fullName>
    </submittedName>
</protein>
<proteinExistence type="predicted"/>
<organism evidence="1 2">
    <name type="scientific">Panagrolaimus sp. PS1159</name>
    <dbReference type="NCBI Taxonomy" id="55785"/>
    <lineage>
        <taxon>Eukaryota</taxon>
        <taxon>Metazoa</taxon>
        <taxon>Ecdysozoa</taxon>
        <taxon>Nematoda</taxon>
        <taxon>Chromadorea</taxon>
        <taxon>Rhabditida</taxon>
        <taxon>Tylenchina</taxon>
        <taxon>Panagrolaimomorpha</taxon>
        <taxon>Panagrolaimoidea</taxon>
        <taxon>Panagrolaimidae</taxon>
        <taxon>Panagrolaimus</taxon>
    </lineage>
</organism>
<dbReference type="Proteomes" id="UP000887580">
    <property type="component" value="Unplaced"/>
</dbReference>
<dbReference type="WBParaSite" id="PS1159_v2.g5738.t1">
    <property type="protein sequence ID" value="PS1159_v2.g5738.t1"/>
    <property type="gene ID" value="PS1159_v2.g5738"/>
</dbReference>
<accession>A0AC35GJ49</accession>
<reference evidence="2" key="1">
    <citation type="submission" date="2022-11" db="UniProtKB">
        <authorList>
            <consortium name="WormBaseParasite"/>
        </authorList>
    </citation>
    <scope>IDENTIFICATION</scope>
</reference>
<evidence type="ECO:0000313" key="1">
    <source>
        <dbReference type="Proteomes" id="UP000887580"/>
    </source>
</evidence>